<organism evidence="2 3">
    <name type="scientific">Setaria viridis</name>
    <name type="common">Green bristlegrass</name>
    <name type="synonym">Setaria italica subsp. viridis</name>
    <dbReference type="NCBI Taxonomy" id="4556"/>
    <lineage>
        <taxon>Eukaryota</taxon>
        <taxon>Viridiplantae</taxon>
        <taxon>Streptophyta</taxon>
        <taxon>Embryophyta</taxon>
        <taxon>Tracheophyta</taxon>
        <taxon>Spermatophyta</taxon>
        <taxon>Magnoliopsida</taxon>
        <taxon>Liliopsida</taxon>
        <taxon>Poales</taxon>
        <taxon>Poaceae</taxon>
        <taxon>PACMAD clade</taxon>
        <taxon>Panicoideae</taxon>
        <taxon>Panicodae</taxon>
        <taxon>Paniceae</taxon>
        <taxon>Cenchrinae</taxon>
        <taxon>Setaria</taxon>
    </lineage>
</organism>
<evidence type="ECO:0000256" key="1">
    <source>
        <dbReference type="SAM" id="MobiDB-lite"/>
    </source>
</evidence>
<evidence type="ECO:0000313" key="3">
    <source>
        <dbReference type="Proteomes" id="UP000298652"/>
    </source>
</evidence>
<name>A0A4U6T318_SETVI</name>
<evidence type="ECO:0000313" key="2">
    <source>
        <dbReference type="EMBL" id="TKV94828.1"/>
    </source>
</evidence>
<proteinExistence type="predicted"/>
<gene>
    <name evidence="2" type="ORF">SEVIR_9G321733v2</name>
</gene>
<sequence>MSNFLFPFFFPRFLSYPLGAAPSPSLLPSSSRRWCQPGLPSAGRARPPLLLPRASRAPPPSSSSARPFLRLAPGAAGGRDCRRWVAGAGEDRARPPEAGSQARGEAGALGVAAAGLGLEQQRTAGGATAPGERRCPARQEQLLIGERGGEGCCFSPTSRERRVA</sequence>
<accession>A0A4U6T318</accession>
<dbReference type="Gramene" id="TKV94828">
    <property type="protein sequence ID" value="TKV94828"/>
    <property type="gene ID" value="SEVIR_9G321733v2"/>
</dbReference>
<dbReference type="EMBL" id="CM016560">
    <property type="protein sequence ID" value="TKV94828.1"/>
    <property type="molecule type" value="Genomic_DNA"/>
</dbReference>
<keyword evidence="3" id="KW-1185">Reference proteome</keyword>
<reference evidence="2" key="1">
    <citation type="submission" date="2019-03" db="EMBL/GenBank/DDBJ databases">
        <title>WGS assembly of Setaria viridis.</title>
        <authorList>
            <person name="Huang P."/>
            <person name="Jenkins J."/>
            <person name="Grimwood J."/>
            <person name="Barry K."/>
            <person name="Healey A."/>
            <person name="Mamidi S."/>
            <person name="Sreedasyam A."/>
            <person name="Shu S."/>
            <person name="Feldman M."/>
            <person name="Wu J."/>
            <person name="Yu Y."/>
            <person name="Chen C."/>
            <person name="Johnson J."/>
            <person name="Rokhsar D."/>
            <person name="Baxter I."/>
            <person name="Schmutz J."/>
            <person name="Brutnell T."/>
            <person name="Kellogg E."/>
        </authorList>
    </citation>
    <scope>NUCLEOTIDE SEQUENCE [LARGE SCALE GENOMIC DNA]</scope>
</reference>
<dbReference type="Proteomes" id="UP000298652">
    <property type="component" value="Chromosome 9"/>
</dbReference>
<feature type="region of interest" description="Disordered" evidence="1">
    <location>
        <begin position="38"/>
        <end position="77"/>
    </location>
</feature>
<protein>
    <submittedName>
        <fullName evidence="2">Uncharacterized protein</fullName>
    </submittedName>
</protein>
<dbReference type="AlphaFoldDB" id="A0A4U6T318"/>
<feature type="compositionally biased region" description="Low complexity" evidence="1">
    <location>
        <begin position="39"/>
        <end position="72"/>
    </location>
</feature>